<accession>A0A4P6PVL8</accession>
<dbReference type="EMBL" id="CP036455">
    <property type="protein sequence ID" value="QBI52123.1"/>
    <property type="molecule type" value="Genomic_DNA"/>
</dbReference>
<dbReference type="AlphaFoldDB" id="A0A4P6PVL8"/>
<sequence length="191" mass="20275">MTDSSPTPEASRDAADAPLEFDVVLRGYDRSQVETLLEAVLRTIAEPASPHAVTLDEARSLASFDVVLRGYDRTQVHAACERLLERLAAARSTEGAAPQRAEQAEPEFAFDRVLRGYDSRDTAELVESGVAAIRALRSGSADAAAARTAAAELRRGRDALPKTLRGFDRGQVDAAVDALCTELEGGPPAAG</sequence>
<evidence type="ECO:0008006" key="3">
    <source>
        <dbReference type="Google" id="ProtNLM"/>
    </source>
</evidence>
<evidence type="ECO:0000313" key="2">
    <source>
        <dbReference type="Proteomes" id="UP000292235"/>
    </source>
</evidence>
<dbReference type="KEGG" id="strr:EKD16_01530"/>
<organism evidence="1 2">
    <name type="scientific">Streptomonospora litoralis</name>
    <dbReference type="NCBI Taxonomy" id="2498135"/>
    <lineage>
        <taxon>Bacteria</taxon>
        <taxon>Bacillati</taxon>
        <taxon>Actinomycetota</taxon>
        <taxon>Actinomycetes</taxon>
        <taxon>Streptosporangiales</taxon>
        <taxon>Nocardiopsidaceae</taxon>
        <taxon>Streptomonospora</taxon>
    </lineage>
</organism>
<dbReference type="RefSeq" id="WP_131096724.1">
    <property type="nucleotide sequence ID" value="NZ_CP036455.1"/>
</dbReference>
<protein>
    <recommendedName>
        <fullName evidence="3">DivIVA domain-containing protein</fullName>
    </recommendedName>
</protein>
<name>A0A4P6PVL8_9ACTN</name>
<proteinExistence type="predicted"/>
<gene>
    <name evidence="1" type="ORF">EKD16_01530</name>
</gene>
<reference evidence="1 2" key="1">
    <citation type="submission" date="2019-02" db="EMBL/GenBank/DDBJ databases">
        <authorList>
            <person name="Khodamoradi S."/>
            <person name="Hahnke R.L."/>
            <person name="Kaempfer P."/>
            <person name="Schumann P."/>
            <person name="Rohde M."/>
            <person name="Steinert M."/>
            <person name="Luzhetskyy A."/>
            <person name="Wink J."/>
            <person name="Ruckert C."/>
        </authorList>
    </citation>
    <scope>NUCLEOTIDE SEQUENCE [LARGE SCALE GENOMIC DNA]</scope>
    <source>
        <strain evidence="1 2">M2</strain>
    </source>
</reference>
<dbReference type="Proteomes" id="UP000292235">
    <property type="component" value="Chromosome"/>
</dbReference>
<dbReference type="OrthoDB" id="5198800at2"/>
<evidence type="ECO:0000313" key="1">
    <source>
        <dbReference type="EMBL" id="QBI52123.1"/>
    </source>
</evidence>
<keyword evidence="2" id="KW-1185">Reference proteome</keyword>